<name>A0ACB9G8V6_CICIN</name>
<evidence type="ECO:0000313" key="1">
    <source>
        <dbReference type="EMBL" id="KAI3779500.1"/>
    </source>
</evidence>
<gene>
    <name evidence="1" type="ORF">L2E82_09221</name>
</gene>
<keyword evidence="2" id="KW-1185">Reference proteome</keyword>
<proteinExistence type="predicted"/>
<protein>
    <submittedName>
        <fullName evidence="1">Uncharacterized protein</fullName>
    </submittedName>
</protein>
<comment type="caution">
    <text evidence="1">The sequence shown here is derived from an EMBL/GenBank/DDBJ whole genome shotgun (WGS) entry which is preliminary data.</text>
</comment>
<dbReference type="Proteomes" id="UP001055811">
    <property type="component" value="Linkage Group LG02"/>
</dbReference>
<accession>A0ACB9G8V6</accession>
<reference evidence="2" key="1">
    <citation type="journal article" date="2022" name="Mol. Ecol. Resour.">
        <title>The genomes of chicory, endive, great burdock and yacon provide insights into Asteraceae palaeo-polyploidization history and plant inulin production.</title>
        <authorList>
            <person name="Fan W."/>
            <person name="Wang S."/>
            <person name="Wang H."/>
            <person name="Wang A."/>
            <person name="Jiang F."/>
            <person name="Liu H."/>
            <person name="Zhao H."/>
            <person name="Xu D."/>
            <person name="Zhang Y."/>
        </authorList>
    </citation>
    <scope>NUCLEOTIDE SEQUENCE [LARGE SCALE GENOMIC DNA]</scope>
    <source>
        <strain evidence="2">cv. Punajuju</strain>
    </source>
</reference>
<evidence type="ECO:0000313" key="2">
    <source>
        <dbReference type="Proteomes" id="UP001055811"/>
    </source>
</evidence>
<dbReference type="EMBL" id="CM042010">
    <property type="protein sequence ID" value="KAI3779500.1"/>
    <property type="molecule type" value="Genomic_DNA"/>
</dbReference>
<organism evidence="1 2">
    <name type="scientific">Cichorium intybus</name>
    <name type="common">Chicory</name>
    <dbReference type="NCBI Taxonomy" id="13427"/>
    <lineage>
        <taxon>Eukaryota</taxon>
        <taxon>Viridiplantae</taxon>
        <taxon>Streptophyta</taxon>
        <taxon>Embryophyta</taxon>
        <taxon>Tracheophyta</taxon>
        <taxon>Spermatophyta</taxon>
        <taxon>Magnoliopsida</taxon>
        <taxon>eudicotyledons</taxon>
        <taxon>Gunneridae</taxon>
        <taxon>Pentapetalae</taxon>
        <taxon>asterids</taxon>
        <taxon>campanulids</taxon>
        <taxon>Asterales</taxon>
        <taxon>Asteraceae</taxon>
        <taxon>Cichorioideae</taxon>
        <taxon>Cichorieae</taxon>
        <taxon>Cichoriinae</taxon>
        <taxon>Cichorium</taxon>
    </lineage>
</organism>
<reference evidence="1 2" key="2">
    <citation type="journal article" date="2022" name="Mol. Ecol. Resour.">
        <title>The genomes of chicory, endive, great burdock and yacon provide insights into Asteraceae paleo-polyploidization history and plant inulin production.</title>
        <authorList>
            <person name="Fan W."/>
            <person name="Wang S."/>
            <person name="Wang H."/>
            <person name="Wang A."/>
            <person name="Jiang F."/>
            <person name="Liu H."/>
            <person name="Zhao H."/>
            <person name="Xu D."/>
            <person name="Zhang Y."/>
        </authorList>
    </citation>
    <scope>NUCLEOTIDE SEQUENCE [LARGE SCALE GENOMIC DNA]</scope>
    <source>
        <strain evidence="2">cv. Punajuju</strain>
        <tissue evidence="1">Leaves</tissue>
    </source>
</reference>
<sequence>MANRRLFAKRARFSRQHEDCNKGRSQGKTQNIGYERGSQGRITENGWRRENVSYVEVVKGSGQSSLPKNEVEEEGKSSKPKEKYTQEEKVKIIEVETEEDLIHKRREFGEEEGEEFSESSEGEDLIESSDDDSPAGLSDEDFEDTLDDSIIRESSPEEENSDVRHAEIIQKLNGKFMKLTDILHEKENLNEFDNVSQINGGKLGGQIEKESSPSPIKTTPLVDGNKNVEMDLNTQRINSPIQDCGSFIKNTDAQNAEDINTPGNKKDENEVDGGDKEKDQGLGA</sequence>